<dbReference type="Pfam" id="PF07681">
    <property type="entry name" value="DoxX"/>
    <property type="match status" value="1"/>
</dbReference>
<dbReference type="GO" id="GO:0016491">
    <property type="term" value="F:oxidoreductase activity"/>
    <property type="evidence" value="ECO:0007669"/>
    <property type="project" value="UniProtKB-KW"/>
</dbReference>
<keyword evidence="8" id="KW-0560">Oxidoreductase</keyword>
<feature type="transmembrane region" description="Helical" evidence="7">
    <location>
        <begin position="87"/>
        <end position="105"/>
    </location>
</feature>
<organism evidence="8 9">
    <name type="scientific">Calycomorphotria hydatis</name>
    <dbReference type="NCBI Taxonomy" id="2528027"/>
    <lineage>
        <taxon>Bacteria</taxon>
        <taxon>Pseudomonadati</taxon>
        <taxon>Planctomycetota</taxon>
        <taxon>Planctomycetia</taxon>
        <taxon>Planctomycetales</taxon>
        <taxon>Planctomycetaceae</taxon>
        <taxon>Calycomorphotria</taxon>
    </lineage>
</organism>
<feature type="transmembrane region" description="Helical" evidence="7">
    <location>
        <begin position="117"/>
        <end position="138"/>
    </location>
</feature>
<dbReference type="PANTHER" id="PTHR33452">
    <property type="entry name" value="OXIDOREDUCTASE CATD-RELATED"/>
    <property type="match status" value="1"/>
</dbReference>
<dbReference type="PANTHER" id="PTHR33452:SF1">
    <property type="entry name" value="INNER MEMBRANE PROTEIN YPHA-RELATED"/>
    <property type="match status" value="1"/>
</dbReference>
<evidence type="ECO:0000256" key="7">
    <source>
        <dbReference type="SAM" id="Phobius"/>
    </source>
</evidence>
<evidence type="ECO:0000256" key="1">
    <source>
        <dbReference type="ARBA" id="ARBA00004651"/>
    </source>
</evidence>
<dbReference type="KEGG" id="chya:V22_29210"/>
<evidence type="ECO:0000313" key="9">
    <source>
        <dbReference type="Proteomes" id="UP000319976"/>
    </source>
</evidence>
<dbReference type="EC" id="1.-.-.-" evidence="8"/>
<sequence>MAATSRSWLLNDLGLLGIRAMVGVVMTFHGAQKLLGWWGGKGIEGFQPFVEGLGSPFADYPLIFTYAAAVSEFGGGLLLIIGLLTPISALAVAGTMGVASFMVHAGKFSLQDGGMEYSLTLMVLALCLIFTGPGMFSIDRMFFRKKKKEPAKD</sequence>
<protein>
    <submittedName>
        <fullName evidence="8">Oxidoreductase MhqP</fullName>
        <ecNumber evidence="8">1.-.-.-</ecNumber>
    </submittedName>
</protein>
<evidence type="ECO:0000256" key="5">
    <source>
        <dbReference type="ARBA" id="ARBA00022989"/>
    </source>
</evidence>
<keyword evidence="3" id="KW-1003">Cell membrane</keyword>
<comment type="similarity">
    <text evidence="2">Belongs to the DoxX family.</text>
</comment>
<gene>
    <name evidence="8" type="primary">mhqP</name>
    <name evidence="8" type="ORF">V22_29210</name>
</gene>
<reference evidence="8 9" key="1">
    <citation type="submission" date="2019-02" db="EMBL/GenBank/DDBJ databases">
        <title>Deep-cultivation of Planctomycetes and their phenomic and genomic characterization uncovers novel biology.</title>
        <authorList>
            <person name="Wiegand S."/>
            <person name="Jogler M."/>
            <person name="Boedeker C."/>
            <person name="Pinto D."/>
            <person name="Vollmers J."/>
            <person name="Rivas-Marin E."/>
            <person name="Kohn T."/>
            <person name="Peeters S.H."/>
            <person name="Heuer A."/>
            <person name="Rast P."/>
            <person name="Oberbeckmann S."/>
            <person name="Bunk B."/>
            <person name="Jeske O."/>
            <person name="Meyerdierks A."/>
            <person name="Storesund J.E."/>
            <person name="Kallscheuer N."/>
            <person name="Luecker S."/>
            <person name="Lage O.M."/>
            <person name="Pohl T."/>
            <person name="Merkel B.J."/>
            <person name="Hornburger P."/>
            <person name="Mueller R.-W."/>
            <person name="Bruemmer F."/>
            <person name="Labrenz M."/>
            <person name="Spormann A.M."/>
            <person name="Op den Camp H."/>
            <person name="Overmann J."/>
            <person name="Amann R."/>
            <person name="Jetten M.S.M."/>
            <person name="Mascher T."/>
            <person name="Medema M.H."/>
            <person name="Devos D.P."/>
            <person name="Kaster A.-K."/>
            <person name="Ovreas L."/>
            <person name="Rohde M."/>
            <person name="Galperin M.Y."/>
            <person name="Jogler C."/>
        </authorList>
    </citation>
    <scope>NUCLEOTIDE SEQUENCE [LARGE SCALE GENOMIC DNA]</scope>
    <source>
        <strain evidence="8 9">V22</strain>
    </source>
</reference>
<keyword evidence="4 7" id="KW-0812">Transmembrane</keyword>
<evidence type="ECO:0000256" key="6">
    <source>
        <dbReference type="ARBA" id="ARBA00023136"/>
    </source>
</evidence>
<evidence type="ECO:0000256" key="3">
    <source>
        <dbReference type="ARBA" id="ARBA00022475"/>
    </source>
</evidence>
<feature type="transmembrane region" description="Helical" evidence="7">
    <location>
        <begin position="60"/>
        <end position="80"/>
    </location>
</feature>
<comment type="subcellular location">
    <subcellularLocation>
        <location evidence="1">Cell membrane</location>
        <topology evidence="1">Multi-pass membrane protein</topology>
    </subcellularLocation>
</comment>
<keyword evidence="6 7" id="KW-0472">Membrane</keyword>
<dbReference type="InterPro" id="IPR051907">
    <property type="entry name" value="DoxX-like_oxidoreductase"/>
</dbReference>
<dbReference type="InterPro" id="IPR032808">
    <property type="entry name" value="DoxX"/>
</dbReference>
<proteinExistence type="inferred from homology"/>
<evidence type="ECO:0000313" key="8">
    <source>
        <dbReference type="EMBL" id="QDT65662.1"/>
    </source>
</evidence>
<dbReference type="AlphaFoldDB" id="A0A517TBB1"/>
<keyword evidence="5 7" id="KW-1133">Transmembrane helix</keyword>
<name>A0A517TBB1_9PLAN</name>
<dbReference type="GO" id="GO:0005886">
    <property type="term" value="C:plasma membrane"/>
    <property type="evidence" value="ECO:0007669"/>
    <property type="project" value="UniProtKB-SubCell"/>
</dbReference>
<dbReference type="OrthoDB" id="346004at2"/>
<keyword evidence="9" id="KW-1185">Reference proteome</keyword>
<accession>A0A517TBB1</accession>
<dbReference type="RefSeq" id="WP_145263955.1">
    <property type="nucleotide sequence ID" value="NZ_CP036316.1"/>
</dbReference>
<dbReference type="EMBL" id="CP036316">
    <property type="protein sequence ID" value="QDT65662.1"/>
    <property type="molecule type" value="Genomic_DNA"/>
</dbReference>
<evidence type="ECO:0000256" key="4">
    <source>
        <dbReference type="ARBA" id="ARBA00022692"/>
    </source>
</evidence>
<dbReference type="Proteomes" id="UP000319976">
    <property type="component" value="Chromosome"/>
</dbReference>
<feature type="transmembrane region" description="Helical" evidence="7">
    <location>
        <begin position="12"/>
        <end position="31"/>
    </location>
</feature>
<evidence type="ECO:0000256" key="2">
    <source>
        <dbReference type="ARBA" id="ARBA00006679"/>
    </source>
</evidence>